<dbReference type="AlphaFoldDB" id="A0A2N4T2X1"/>
<proteinExistence type="predicted"/>
<evidence type="ECO:0000313" key="3">
    <source>
        <dbReference type="EMBL" id="PLC12536.1"/>
    </source>
</evidence>
<evidence type="ECO:0000313" key="4">
    <source>
        <dbReference type="Proteomes" id="UP000234632"/>
    </source>
</evidence>
<keyword evidence="2" id="KW-0472">Membrane</keyword>
<dbReference type="RefSeq" id="WP_101852114.1">
    <property type="nucleotide sequence ID" value="NZ_JARVWU010000008.1"/>
</dbReference>
<protein>
    <recommendedName>
        <fullName evidence="5">Sortase</fullName>
    </recommendedName>
</protein>
<evidence type="ECO:0000256" key="1">
    <source>
        <dbReference type="ARBA" id="ARBA00022801"/>
    </source>
</evidence>
<dbReference type="GO" id="GO:0016787">
    <property type="term" value="F:hydrolase activity"/>
    <property type="evidence" value="ECO:0007669"/>
    <property type="project" value="UniProtKB-KW"/>
</dbReference>
<organism evidence="3 4">
    <name type="scientific">Kocuria flava</name>
    <dbReference type="NCBI Taxonomy" id="446860"/>
    <lineage>
        <taxon>Bacteria</taxon>
        <taxon>Bacillati</taxon>
        <taxon>Actinomycetota</taxon>
        <taxon>Actinomycetes</taxon>
        <taxon>Micrococcales</taxon>
        <taxon>Micrococcaceae</taxon>
        <taxon>Kocuria</taxon>
    </lineage>
</organism>
<keyword evidence="2" id="KW-0812">Transmembrane</keyword>
<comment type="caution">
    <text evidence="3">The sequence shown here is derived from an EMBL/GenBank/DDBJ whole genome shotgun (WGS) entry which is preliminary data.</text>
</comment>
<dbReference type="Pfam" id="PF04203">
    <property type="entry name" value="Sortase"/>
    <property type="match status" value="1"/>
</dbReference>
<dbReference type="InterPro" id="IPR042001">
    <property type="entry name" value="Sortase_F"/>
</dbReference>
<keyword evidence="2" id="KW-1133">Transmembrane helix</keyword>
<dbReference type="Proteomes" id="UP000234632">
    <property type="component" value="Unassembled WGS sequence"/>
</dbReference>
<evidence type="ECO:0008006" key="5">
    <source>
        <dbReference type="Google" id="ProtNLM"/>
    </source>
</evidence>
<evidence type="ECO:0000256" key="2">
    <source>
        <dbReference type="SAM" id="Phobius"/>
    </source>
</evidence>
<reference evidence="3 4" key="1">
    <citation type="submission" date="2015-12" db="EMBL/GenBank/DDBJ databases">
        <authorList>
            <person name="Shamseldin A."/>
            <person name="Moawad H."/>
            <person name="Abd El-Rahim W.M."/>
            <person name="Sadowsky M.J."/>
        </authorList>
    </citation>
    <scope>NUCLEOTIDE SEQUENCE [LARGE SCALE GENOMIC DNA]</scope>
    <source>
        <strain evidence="3 4">S43</strain>
    </source>
</reference>
<feature type="transmembrane region" description="Helical" evidence="2">
    <location>
        <begin position="27"/>
        <end position="48"/>
    </location>
</feature>
<sequence>MSTSTRPAPGTTTAPAPRRAPDRLARWAAVVTVCAAVLWVALMNQWWIAQHVLGHVPQAAPPVRLSIDEVGFDTDVLPYSPSEEELAEDALVPPQTYSGYFLTRYGMPGEGSENTTYVAGHSWDRIELPFNRLSDPSLVGMRLEVETLDGTLDYVVDSVATYDKDELAGSQIWRIVPNRVVLISCYTRDAVEKNVVVVASPADP</sequence>
<name>A0A2N4T2X1_9MICC</name>
<gene>
    <name evidence="3" type="ORF">AUQ48_10275</name>
</gene>
<dbReference type="InterPro" id="IPR005754">
    <property type="entry name" value="Sortase"/>
</dbReference>
<accession>A0A2N4T2X1</accession>
<dbReference type="CDD" id="cd05829">
    <property type="entry name" value="Sortase_F"/>
    <property type="match status" value="1"/>
</dbReference>
<dbReference type="SUPFAM" id="SSF63817">
    <property type="entry name" value="Sortase"/>
    <property type="match status" value="1"/>
</dbReference>
<dbReference type="Gene3D" id="2.40.260.10">
    <property type="entry name" value="Sortase"/>
    <property type="match status" value="1"/>
</dbReference>
<dbReference type="EMBL" id="LOMZ01000001">
    <property type="protein sequence ID" value="PLC12536.1"/>
    <property type="molecule type" value="Genomic_DNA"/>
</dbReference>
<dbReference type="InterPro" id="IPR023365">
    <property type="entry name" value="Sortase_dom-sf"/>
</dbReference>
<keyword evidence="1" id="KW-0378">Hydrolase</keyword>